<geneLocation type="mitochondrion" evidence="1"/>
<evidence type="ECO:0008006" key="2">
    <source>
        <dbReference type="Google" id="ProtNLM"/>
    </source>
</evidence>
<organism evidence="1">
    <name type="scientific">Cryphonectria parasitica</name>
    <name type="common">Chestnut blight fungus</name>
    <name type="synonym">Endothia parasitica</name>
    <dbReference type="NCBI Taxonomy" id="5116"/>
    <lineage>
        <taxon>Eukaryota</taxon>
        <taxon>Fungi</taxon>
        <taxon>Dikarya</taxon>
        <taxon>Ascomycota</taxon>
        <taxon>Pezizomycotina</taxon>
        <taxon>Sordariomycetes</taxon>
        <taxon>Sordariomycetidae</taxon>
        <taxon>Diaporthales</taxon>
        <taxon>Cryphonectriaceae</taxon>
        <taxon>Cryphonectria-Endothia species complex</taxon>
        <taxon>Cryphonectria</taxon>
    </lineage>
</organism>
<evidence type="ECO:0000313" key="1">
    <source>
        <dbReference type="EMBL" id="AMX22301.1"/>
    </source>
</evidence>
<accession>A0A191MXA0</accession>
<name>A0A191MXA0_CRYPA</name>
<dbReference type="AlphaFoldDB" id="A0A191MXA0"/>
<sequence length="106" mass="11696">MGYLTMKVDKLELKLIKLEKELKSVTEKSVFKQSDLTCFKKLQVTLTAEPVAVLDLNTGIISRYPSARNAALALNASNSTIMNKLNGKNIKPYKGRYVNSKVGSSS</sequence>
<reference evidence="1" key="1">
    <citation type="journal article" date="2016" name="PLoS ONE">
        <title>Intron Derived Size Polymorphism in the Mitochondrial Genomes of Closely Related Chrysoporthe Species.</title>
        <authorList>
            <person name="Kanzi A.M."/>
            <person name="Wingfield B.D."/>
            <person name="Steenkamp E.T."/>
            <person name="Naidoo S."/>
            <person name="van der Merwe N.A."/>
        </authorList>
    </citation>
    <scope>NUCLEOTIDE SEQUENCE</scope>
</reference>
<dbReference type="InterPro" id="IPR003647">
    <property type="entry name" value="Intron_nuc_1_rpt"/>
</dbReference>
<dbReference type="InterPro" id="IPR036388">
    <property type="entry name" value="WH-like_DNA-bd_sf"/>
</dbReference>
<dbReference type="EMBL" id="KT428651">
    <property type="protein sequence ID" value="AMX22301.1"/>
    <property type="molecule type" value="Genomic_DNA"/>
</dbReference>
<proteinExistence type="predicted"/>
<gene>
    <name evidence="1" type="primary">orf106</name>
</gene>
<dbReference type="Gene3D" id="1.10.10.10">
    <property type="entry name" value="Winged helix-like DNA-binding domain superfamily/Winged helix DNA-binding domain"/>
    <property type="match status" value="1"/>
</dbReference>
<keyword evidence="1" id="KW-0496">Mitochondrion</keyword>
<protein>
    <recommendedName>
        <fullName evidence="2">GIY-YIG endonuclease</fullName>
    </recommendedName>
</protein>
<dbReference type="SMART" id="SM00497">
    <property type="entry name" value="IENR1"/>
    <property type="match status" value="1"/>
</dbReference>